<evidence type="ECO:0000259" key="9">
    <source>
        <dbReference type="Pfam" id="PF00345"/>
    </source>
</evidence>
<evidence type="ECO:0000259" key="10">
    <source>
        <dbReference type="Pfam" id="PF02753"/>
    </source>
</evidence>
<evidence type="ECO:0000256" key="6">
    <source>
        <dbReference type="ARBA" id="ARBA00023186"/>
    </source>
</evidence>
<feature type="domain" description="Pili assembly chaperone C-terminal" evidence="10">
    <location>
        <begin position="170"/>
        <end position="230"/>
    </location>
</feature>
<feature type="domain" description="Pili assembly chaperone N-terminal" evidence="9">
    <location>
        <begin position="27"/>
        <end position="144"/>
    </location>
</feature>
<dbReference type="Pfam" id="PF02753">
    <property type="entry name" value="PapD_C"/>
    <property type="match status" value="1"/>
</dbReference>
<evidence type="ECO:0000256" key="7">
    <source>
        <dbReference type="RuleBase" id="RU003918"/>
    </source>
</evidence>
<organism evidence="11">
    <name type="scientific">Serratia marcescens</name>
    <dbReference type="NCBI Taxonomy" id="615"/>
    <lineage>
        <taxon>Bacteria</taxon>
        <taxon>Pseudomonadati</taxon>
        <taxon>Pseudomonadota</taxon>
        <taxon>Gammaproteobacteria</taxon>
        <taxon>Enterobacterales</taxon>
        <taxon>Yersiniaceae</taxon>
        <taxon>Serratia</taxon>
    </lineage>
</organism>
<keyword evidence="6 7" id="KW-0143">Chaperone</keyword>
<dbReference type="PANTHER" id="PTHR30251">
    <property type="entry name" value="PILUS ASSEMBLY CHAPERONE"/>
    <property type="match status" value="1"/>
</dbReference>
<sequence length="252" mass="27496">MQTFSLKTAAALVLLGATVSQHAQAAIALDRTRVIFDGGQNSVSLNLSNQNKQLPYLAQGWLEDEQGNKIQSPLVVLPPVQRIEPGKPSQIKIQALPAAKQLPQDRETLYYFNLREIPPKSNKPNTLQIALQTRIKLFYRPAAIVPSRTDMATPWQEQLTLTRQGERYQINNPTPYYITIVDAGSKKGGEGVKGFEPFMIAPKSQASLTVGAAALGGSPVLTYINDYGGRPQLSFSCSGTSCKVVPEKRTAS</sequence>
<dbReference type="InterPro" id="IPR016147">
    <property type="entry name" value="Pili_assmbl_chaperone_N"/>
</dbReference>
<gene>
    <name evidence="11" type="primary">papD_2</name>
    <name evidence="11" type="ORF">PWN146_02602</name>
</gene>
<dbReference type="GO" id="GO:0071555">
    <property type="term" value="P:cell wall organization"/>
    <property type="evidence" value="ECO:0007669"/>
    <property type="project" value="InterPro"/>
</dbReference>
<dbReference type="EMBL" id="LT575490">
    <property type="protein sequence ID" value="SAY43909.1"/>
    <property type="molecule type" value="Genomic_DNA"/>
</dbReference>
<evidence type="ECO:0000256" key="2">
    <source>
        <dbReference type="ARBA" id="ARBA00007399"/>
    </source>
</evidence>
<evidence type="ECO:0000256" key="5">
    <source>
        <dbReference type="ARBA" id="ARBA00022764"/>
    </source>
</evidence>
<protein>
    <submittedName>
        <fullName evidence="11">Chaperone protein PapD</fullName>
    </submittedName>
</protein>
<feature type="chain" id="PRO_5008675178" evidence="8">
    <location>
        <begin position="26"/>
        <end position="252"/>
    </location>
</feature>
<feature type="signal peptide" evidence="8">
    <location>
        <begin position="1"/>
        <end position="25"/>
    </location>
</feature>
<dbReference type="Gene3D" id="2.60.40.10">
    <property type="entry name" value="Immunoglobulins"/>
    <property type="match status" value="2"/>
</dbReference>
<dbReference type="InterPro" id="IPR018046">
    <property type="entry name" value="Pili_assmbl_chaperone_CS"/>
</dbReference>
<dbReference type="InterPro" id="IPR036316">
    <property type="entry name" value="Pili_assmbl_chap_C_dom_sf"/>
</dbReference>
<dbReference type="AlphaFoldDB" id="A0A1C3HFT3"/>
<dbReference type="SUPFAM" id="SSF49354">
    <property type="entry name" value="PapD-like"/>
    <property type="match status" value="1"/>
</dbReference>
<dbReference type="InterPro" id="IPR001829">
    <property type="entry name" value="Pili_assmbl_chaperone_bac"/>
</dbReference>
<accession>A0A1C3HFT3</accession>
<dbReference type="PRINTS" id="PR00969">
    <property type="entry name" value="CHAPERONPILI"/>
</dbReference>
<evidence type="ECO:0000256" key="1">
    <source>
        <dbReference type="ARBA" id="ARBA00004418"/>
    </source>
</evidence>
<dbReference type="InterPro" id="IPR013783">
    <property type="entry name" value="Ig-like_fold"/>
</dbReference>
<name>A0A1C3HFT3_SERMA</name>
<proteinExistence type="inferred from homology"/>
<keyword evidence="4 8" id="KW-0732">Signal</keyword>
<dbReference type="InterPro" id="IPR050643">
    <property type="entry name" value="Periplasmic_pilus_chap"/>
</dbReference>
<reference evidence="11" key="1">
    <citation type="submission" date="2016-05" db="EMBL/GenBank/DDBJ databases">
        <authorList>
            <person name="Cock P.J.A."/>
            <person name="Cock P.J.A."/>
        </authorList>
    </citation>
    <scope>NUCLEOTIDE SEQUENCE</scope>
    <source>
        <strain evidence="11">PWN146_assembly</strain>
    </source>
</reference>
<keyword evidence="3" id="KW-1029">Fimbrium biogenesis</keyword>
<dbReference type="Pfam" id="PF00345">
    <property type="entry name" value="PapD_N"/>
    <property type="match status" value="1"/>
</dbReference>
<dbReference type="InterPro" id="IPR008962">
    <property type="entry name" value="PapD-like_sf"/>
</dbReference>
<evidence type="ECO:0000256" key="8">
    <source>
        <dbReference type="SAM" id="SignalP"/>
    </source>
</evidence>
<evidence type="ECO:0000256" key="3">
    <source>
        <dbReference type="ARBA" id="ARBA00022558"/>
    </source>
</evidence>
<dbReference type="InterPro" id="IPR016148">
    <property type="entry name" value="Pili_assmbl_chaperone_C"/>
</dbReference>
<dbReference type="GO" id="GO:0030288">
    <property type="term" value="C:outer membrane-bounded periplasmic space"/>
    <property type="evidence" value="ECO:0007669"/>
    <property type="project" value="InterPro"/>
</dbReference>
<dbReference type="PANTHER" id="PTHR30251:SF6">
    <property type="entry name" value="FIMBRIAL CHAPERONE YFCS-RELATED"/>
    <property type="match status" value="1"/>
</dbReference>
<comment type="subcellular location">
    <subcellularLocation>
        <location evidence="1 7">Periplasm</location>
    </subcellularLocation>
</comment>
<evidence type="ECO:0000256" key="4">
    <source>
        <dbReference type="ARBA" id="ARBA00022729"/>
    </source>
</evidence>
<dbReference type="FunFam" id="2.60.40.10:FF:000458">
    <property type="entry name" value="Molecular chaperone FimC"/>
    <property type="match status" value="1"/>
</dbReference>
<dbReference type="PROSITE" id="PS00635">
    <property type="entry name" value="PILI_CHAPERONE"/>
    <property type="match status" value="1"/>
</dbReference>
<keyword evidence="5" id="KW-0574">Periplasm</keyword>
<comment type="similarity">
    <text evidence="2 7">Belongs to the periplasmic pilus chaperone family.</text>
</comment>
<evidence type="ECO:0000313" key="11">
    <source>
        <dbReference type="EMBL" id="SAY43909.1"/>
    </source>
</evidence>
<dbReference type="SUPFAM" id="SSF49584">
    <property type="entry name" value="Periplasmic chaperone C-domain"/>
    <property type="match status" value="1"/>
</dbReference>